<evidence type="ECO:0000259" key="7">
    <source>
        <dbReference type="PROSITE" id="PS50109"/>
    </source>
</evidence>
<feature type="domain" description="Response regulatory" evidence="8">
    <location>
        <begin position="552"/>
        <end position="669"/>
    </location>
</feature>
<dbReference type="InterPro" id="IPR005467">
    <property type="entry name" value="His_kinase_dom"/>
</dbReference>
<dbReference type="SUPFAM" id="SSF55874">
    <property type="entry name" value="ATPase domain of HSP90 chaperone/DNA topoisomerase II/histidine kinase"/>
    <property type="match status" value="1"/>
</dbReference>
<proteinExistence type="predicted"/>
<keyword evidence="10" id="KW-1185">Reference proteome</keyword>
<evidence type="ECO:0000259" key="8">
    <source>
        <dbReference type="PROSITE" id="PS50110"/>
    </source>
</evidence>
<dbReference type="Gene3D" id="3.30.450.20">
    <property type="entry name" value="PAS domain"/>
    <property type="match status" value="1"/>
</dbReference>
<dbReference type="PROSITE" id="PS50110">
    <property type="entry name" value="RESPONSE_REGULATORY"/>
    <property type="match status" value="1"/>
</dbReference>
<keyword evidence="5" id="KW-0418">Kinase</keyword>
<dbReference type="InterPro" id="IPR036890">
    <property type="entry name" value="HATPase_C_sf"/>
</dbReference>
<accession>A0ABT3P9W6</accession>
<gene>
    <name evidence="9" type="ORF">OPS25_13775</name>
</gene>
<dbReference type="PROSITE" id="PS50109">
    <property type="entry name" value="HIS_KIN"/>
    <property type="match status" value="1"/>
</dbReference>
<dbReference type="CDD" id="cd16922">
    <property type="entry name" value="HATPase_EvgS-ArcB-TorS-like"/>
    <property type="match status" value="1"/>
</dbReference>
<sequence length="675" mass="75066">MANVLRTFHDIVTNQSLDFEGKARALLQYGLKLFALDMAIISWIHDGIYTVTVFESEGNEIEEGTEFPLGNTYCVHALDANKAIAFHHTGKSSIKSHPCYQNFKLEAYIGAPIYCNGLIYGTVNFSSTRPTSPFSKEQLDYIELFAQWVGSEISREVTVKQLNNNNQMLARLEQVAKIGTWELDMRTNELSWSDQTKVIHEVPQNHKPVLEKAISFYKEGESRDKIVNAVEHAIATGESYSVETQLVTAKNNVVWVKAIGSADIVENECRRLYGTIQDITDTVLQRRQIEEEREAAKRLLHQRSQLFAKISHELRTPLNGIIGMLNAALDNKNDSERMENLKVALRCSDVLLDIINEVLDYTKLNHGEMKLEPSAFSLSSLLADLVSLYHPVCDAKSITLTNESNIASDIWVYFDATRLRQVVSNILANAIKFTEQGGVTLKANAVSKGDATYLLKVIIRDTGIGMTDETLDSLFSPFSQGPKGIASKFGGTGLGLAIVKELLDLMDGKIEFSSEKGEGTTVIITLTLPRGNAQLVTDEDKSLPDFSQAKLKVLVVDDVEVNRMVMDSILQRVGVHADFAIDGKDAVFKCQRDKYDLIFMDCVMPEMDGMTASRTLINESIISPDCKIIALTANTSDLDKVECKEAGMHGFLAKPVSAHEVFKVMKLVAEPEYNI</sequence>
<dbReference type="PANTHER" id="PTHR43047:SF66">
    <property type="entry name" value="HISKA"/>
    <property type="match status" value="1"/>
</dbReference>
<feature type="domain" description="Histidine kinase" evidence="7">
    <location>
        <begin position="309"/>
        <end position="530"/>
    </location>
</feature>
<dbReference type="CDD" id="cd17546">
    <property type="entry name" value="REC_hyHK_CKI1_RcsC-like"/>
    <property type="match status" value="1"/>
</dbReference>
<evidence type="ECO:0000313" key="9">
    <source>
        <dbReference type="EMBL" id="MCW8109573.1"/>
    </source>
</evidence>
<evidence type="ECO:0000313" key="10">
    <source>
        <dbReference type="Proteomes" id="UP001142810"/>
    </source>
</evidence>
<dbReference type="InterPro" id="IPR036097">
    <property type="entry name" value="HisK_dim/P_sf"/>
</dbReference>
<dbReference type="RefSeq" id="WP_265618359.1">
    <property type="nucleotide sequence ID" value="NZ_JAPFRD010000011.1"/>
</dbReference>
<comment type="caution">
    <text evidence="9">The sequence shown here is derived from an EMBL/GenBank/DDBJ whole genome shotgun (WGS) entry which is preliminary data.</text>
</comment>
<dbReference type="SUPFAM" id="SSF55785">
    <property type="entry name" value="PYP-like sensor domain (PAS domain)"/>
    <property type="match status" value="1"/>
</dbReference>
<dbReference type="Pfam" id="PF00512">
    <property type="entry name" value="HisKA"/>
    <property type="match status" value="1"/>
</dbReference>
<dbReference type="Pfam" id="PF01590">
    <property type="entry name" value="GAF"/>
    <property type="match status" value="1"/>
</dbReference>
<reference evidence="9" key="1">
    <citation type="submission" date="2022-11" db="EMBL/GenBank/DDBJ databases">
        <title>Alteromonas sp. nov., isolated from sea water of the Qingdao.</title>
        <authorList>
            <person name="Wang Q."/>
        </authorList>
    </citation>
    <scope>NUCLEOTIDE SEQUENCE</scope>
    <source>
        <strain evidence="9">ASW11-7</strain>
    </source>
</reference>
<dbReference type="SUPFAM" id="SSF47384">
    <property type="entry name" value="Homodimeric domain of signal transducing histidine kinase"/>
    <property type="match status" value="1"/>
</dbReference>
<evidence type="ECO:0000256" key="1">
    <source>
        <dbReference type="ARBA" id="ARBA00000085"/>
    </source>
</evidence>
<dbReference type="Gene3D" id="3.30.450.40">
    <property type="match status" value="1"/>
</dbReference>
<dbReference type="GO" id="GO:0005524">
    <property type="term" value="F:ATP binding"/>
    <property type="evidence" value="ECO:0007669"/>
    <property type="project" value="UniProtKB-KW"/>
</dbReference>
<dbReference type="SUPFAM" id="SSF52172">
    <property type="entry name" value="CheY-like"/>
    <property type="match status" value="1"/>
</dbReference>
<dbReference type="Gene3D" id="3.30.565.10">
    <property type="entry name" value="Histidine kinase-like ATPase, C-terminal domain"/>
    <property type="match status" value="1"/>
</dbReference>
<dbReference type="Pfam" id="PF00072">
    <property type="entry name" value="Response_reg"/>
    <property type="match status" value="1"/>
</dbReference>
<dbReference type="InterPro" id="IPR003594">
    <property type="entry name" value="HATPase_dom"/>
</dbReference>
<evidence type="ECO:0000256" key="5">
    <source>
        <dbReference type="ARBA" id="ARBA00022777"/>
    </source>
</evidence>
<dbReference type="EMBL" id="JAPFRD010000011">
    <property type="protein sequence ID" value="MCW8109573.1"/>
    <property type="molecule type" value="Genomic_DNA"/>
</dbReference>
<keyword evidence="4" id="KW-0808">Transferase</keyword>
<dbReference type="CDD" id="cd00082">
    <property type="entry name" value="HisKA"/>
    <property type="match status" value="1"/>
</dbReference>
<dbReference type="SUPFAM" id="SSF55781">
    <property type="entry name" value="GAF domain-like"/>
    <property type="match status" value="1"/>
</dbReference>
<dbReference type="InterPro" id="IPR003661">
    <property type="entry name" value="HisK_dim/P_dom"/>
</dbReference>
<keyword evidence="9" id="KW-0067">ATP-binding</keyword>
<evidence type="ECO:0000256" key="4">
    <source>
        <dbReference type="ARBA" id="ARBA00022679"/>
    </source>
</evidence>
<dbReference type="InterPro" id="IPR001789">
    <property type="entry name" value="Sig_transdc_resp-reg_receiver"/>
</dbReference>
<keyword evidence="3 6" id="KW-0597">Phosphoprotein</keyword>
<dbReference type="Gene3D" id="1.10.287.130">
    <property type="match status" value="1"/>
</dbReference>
<organism evidence="9 10">
    <name type="scientific">Alteromonas aquimaris</name>
    <dbReference type="NCBI Taxonomy" id="2998417"/>
    <lineage>
        <taxon>Bacteria</taxon>
        <taxon>Pseudomonadati</taxon>
        <taxon>Pseudomonadota</taxon>
        <taxon>Gammaproteobacteria</taxon>
        <taxon>Alteromonadales</taxon>
        <taxon>Alteromonadaceae</taxon>
        <taxon>Alteromonas/Salinimonas group</taxon>
        <taxon>Alteromonas</taxon>
    </lineage>
</organism>
<dbReference type="InterPro" id="IPR004358">
    <property type="entry name" value="Sig_transdc_His_kin-like_C"/>
</dbReference>
<evidence type="ECO:0000256" key="3">
    <source>
        <dbReference type="ARBA" id="ARBA00022553"/>
    </source>
</evidence>
<feature type="modified residue" description="4-aspartylphosphate" evidence="6">
    <location>
        <position position="601"/>
    </location>
</feature>
<keyword evidence="9" id="KW-0547">Nucleotide-binding</keyword>
<dbReference type="Proteomes" id="UP001142810">
    <property type="component" value="Unassembled WGS sequence"/>
</dbReference>
<dbReference type="PRINTS" id="PR00344">
    <property type="entry name" value="BCTRLSENSOR"/>
</dbReference>
<dbReference type="InterPro" id="IPR035965">
    <property type="entry name" value="PAS-like_dom_sf"/>
</dbReference>
<dbReference type="Gene3D" id="3.40.50.2300">
    <property type="match status" value="1"/>
</dbReference>
<protein>
    <recommendedName>
        <fullName evidence="2">histidine kinase</fullName>
        <ecNumber evidence="2">2.7.13.3</ecNumber>
    </recommendedName>
</protein>
<dbReference type="SMART" id="SM00448">
    <property type="entry name" value="REC"/>
    <property type="match status" value="1"/>
</dbReference>
<dbReference type="Pfam" id="PF02518">
    <property type="entry name" value="HATPase_c"/>
    <property type="match status" value="1"/>
</dbReference>
<evidence type="ECO:0000256" key="2">
    <source>
        <dbReference type="ARBA" id="ARBA00012438"/>
    </source>
</evidence>
<dbReference type="EC" id="2.7.13.3" evidence="2"/>
<dbReference type="InterPro" id="IPR003018">
    <property type="entry name" value="GAF"/>
</dbReference>
<evidence type="ECO:0000256" key="6">
    <source>
        <dbReference type="PROSITE-ProRule" id="PRU00169"/>
    </source>
</evidence>
<comment type="catalytic activity">
    <reaction evidence="1">
        <text>ATP + protein L-histidine = ADP + protein N-phospho-L-histidine.</text>
        <dbReference type="EC" id="2.7.13.3"/>
    </reaction>
</comment>
<dbReference type="SMART" id="SM00388">
    <property type="entry name" value="HisKA"/>
    <property type="match status" value="1"/>
</dbReference>
<dbReference type="InterPro" id="IPR029016">
    <property type="entry name" value="GAF-like_dom_sf"/>
</dbReference>
<dbReference type="PANTHER" id="PTHR43047">
    <property type="entry name" value="TWO-COMPONENT HISTIDINE PROTEIN KINASE"/>
    <property type="match status" value="1"/>
</dbReference>
<dbReference type="SMART" id="SM00387">
    <property type="entry name" value="HATPase_c"/>
    <property type="match status" value="1"/>
</dbReference>
<name>A0ABT3P9W6_9ALTE</name>
<dbReference type="InterPro" id="IPR011006">
    <property type="entry name" value="CheY-like_superfamily"/>
</dbReference>